<dbReference type="PROSITE" id="PS50928">
    <property type="entry name" value="ABC_TM1"/>
    <property type="match status" value="1"/>
</dbReference>
<feature type="transmembrane region" description="Helical" evidence="6">
    <location>
        <begin position="230"/>
        <end position="250"/>
    </location>
</feature>
<feature type="transmembrane region" description="Helical" evidence="6">
    <location>
        <begin position="146"/>
        <end position="165"/>
    </location>
</feature>
<feature type="transmembrane region" description="Helical" evidence="6">
    <location>
        <begin position="44"/>
        <end position="69"/>
    </location>
</feature>
<keyword evidence="4 6" id="KW-1133">Transmembrane helix</keyword>
<evidence type="ECO:0000256" key="2">
    <source>
        <dbReference type="ARBA" id="ARBA00022448"/>
    </source>
</evidence>
<feature type="transmembrane region" description="Helical" evidence="6">
    <location>
        <begin position="12"/>
        <end position="32"/>
    </location>
</feature>
<dbReference type="RefSeq" id="WP_338737629.1">
    <property type="nucleotide sequence ID" value="NZ_CP146612.1"/>
</dbReference>
<keyword evidence="3 6" id="KW-0812">Transmembrane</keyword>
<feature type="transmembrane region" description="Helical" evidence="6">
    <location>
        <begin position="185"/>
        <end position="209"/>
    </location>
</feature>
<dbReference type="InterPro" id="IPR000515">
    <property type="entry name" value="MetI-like"/>
</dbReference>
<dbReference type="SUPFAM" id="SSF161098">
    <property type="entry name" value="MetI-like"/>
    <property type="match status" value="1"/>
</dbReference>
<dbReference type="Gene3D" id="1.10.3720.10">
    <property type="entry name" value="MetI-like"/>
    <property type="match status" value="1"/>
</dbReference>
<dbReference type="Pfam" id="PF00528">
    <property type="entry name" value="BPD_transp_1"/>
    <property type="match status" value="1"/>
</dbReference>
<feature type="transmembrane region" description="Helical" evidence="6">
    <location>
        <begin position="81"/>
        <end position="102"/>
    </location>
</feature>
<evidence type="ECO:0000256" key="6">
    <source>
        <dbReference type="RuleBase" id="RU363032"/>
    </source>
</evidence>
<dbReference type="InterPro" id="IPR051204">
    <property type="entry name" value="ABC_transp_perm/SBD"/>
</dbReference>
<evidence type="ECO:0000256" key="3">
    <source>
        <dbReference type="ARBA" id="ARBA00022692"/>
    </source>
</evidence>
<feature type="domain" description="ABC transmembrane type-1" evidence="7">
    <location>
        <begin position="185"/>
        <end position="380"/>
    </location>
</feature>
<gene>
    <name evidence="8" type="ORF">V8247_00395</name>
</gene>
<keyword evidence="9" id="KW-1185">Reference proteome</keyword>
<organism evidence="8 9">
    <name type="scientific">Candidatus Dehalogenimonas loeffleri</name>
    <dbReference type="NCBI Taxonomy" id="3127115"/>
    <lineage>
        <taxon>Bacteria</taxon>
        <taxon>Bacillati</taxon>
        <taxon>Chloroflexota</taxon>
        <taxon>Dehalococcoidia</taxon>
        <taxon>Dehalococcoidales</taxon>
        <taxon>Dehalococcoidaceae</taxon>
        <taxon>Dehalogenimonas</taxon>
    </lineage>
</organism>
<dbReference type="EMBL" id="CP146612">
    <property type="protein sequence ID" value="WWX25462.1"/>
    <property type="molecule type" value="Genomic_DNA"/>
</dbReference>
<evidence type="ECO:0000259" key="7">
    <source>
        <dbReference type="PROSITE" id="PS50928"/>
    </source>
</evidence>
<feature type="transmembrane region" description="Helical" evidence="6">
    <location>
        <begin position="362"/>
        <end position="384"/>
    </location>
</feature>
<dbReference type="PANTHER" id="PTHR30177">
    <property type="entry name" value="GLYCINE BETAINE/L-PROLINE TRANSPORT SYSTEM PERMEASE PROTEIN PROW"/>
    <property type="match status" value="1"/>
</dbReference>
<comment type="subcellular location">
    <subcellularLocation>
        <location evidence="6">Cell membrane</location>
        <topology evidence="6">Multi-pass membrane protein</topology>
    </subcellularLocation>
    <subcellularLocation>
        <location evidence="1">Membrane</location>
        <topology evidence="1">Multi-pass membrane protein</topology>
    </subcellularLocation>
</comment>
<comment type="similarity">
    <text evidence="6">Belongs to the binding-protein-dependent transport system permease family.</text>
</comment>
<protein>
    <submittedName>
        <fullName evidence="8">ABC transporter permease</fullName>
    </submittedName>
</protein>
<name>A0ABZ2J3L1_9CHLR</name>
<feature type="transmembrane region" description="Helical" evidence="6">
    <location>
        <begin position="256"/>
        <end position="279"/>
    </location>
</feature>
<reference evidence="8 9" key="1">
    <citation type="submission" date="2024-03" db="EMBL/GenBank/DDBJ databases">
        <title>A Dehalogenimonas Isolated from Estuarine Sediments Dihaloeliminates Chlorinated Alkanes.</title>
        <authorList>
            <person name="Yang Y."/>
            <person name="Wang H."/>
        </authorList>
    </citation>
    <scope>NUCLEOTIDE SEQUENCE [LARGE SCALE GENOMIC DNA]</scope>
    <source>
        <strain evidence="8 9">W</strain>
    </source>
</reference>
<evidence type="ECO:0000256" key="5">
    <source>
        <dbReference type="ARBA" id="ARBA00023136"/>
    </source>
</evidence>
<evidence type="ECO:0000256" key="1">
    <source>
        <dbReference type="ARBA" id="ARBA00004141"/>
    </source>
</evidence>
<dbReference type="PANTHER" id="PTHR30177:SF30">
    <property type="entry name" value="GLYCINE BETAINE UPTAKE SYSTEM PERMEASE PROTEIN YEHY"/>
    <property type="match status" value="1"/>
</dbReference>
<accession>A0ABZ2J3L1</accession>
<keyword evidence="2 6" id="KW-0813">Transport</keyword>
<dbReference type="Proteomes" id="UP001375370">
    <property type="component" value="Chromosome"/>
</dbReference>
<keyword evidence="5 6" id="KW-0472">Membrane</keyword>
<evidence type="ECO:0000313" key="9">
    <source>
        <dbReference type="Proteomes" id="UP001375370"/>
    </source>
</evidence>
<feature type="transmembrane region" description="Helical" evidence="6">
    <location>
        <begin position="331"/>
        <end position="350"/>
    </location>
</feature>
<feature type="transmembrane region" description="Helical" evidence="6">
    <location>
        <begin position="114"/>
        <end position="134"/>
    </location>
</feature>
<dbReference type="CDD" id="cd06261">
    <property type="entry name" value="TM_PBP2"/>
    <property type="match status" value="1"/>
</dbReference>
<sequence>MKFRLPHINTGADSVAVVGSVFGIASLSAGWFTLKANRLAEGEYFSVASAAGSGAFLILLILWLACLLLSFFRQWRFTYPLLGLTANLILILTGLFISSAAAGLLDGAGPSTRVALGGGVWLTLLAVYFVVFTAYRNLSGRRWRQLAVALSGSLVLILMLAGGAFDDLSVMREYAANHERFGQELIRHLVLAGASVAAAALAGVGLGIWAARRRRTEKYIFAVTNITQTVPSLALFGLMIAPLSFLSFQFPFLRELGIRGIGAAPAIIALFIYALLPIVRNTFLGLKQIDPAVMDAGAGMGMNRGQLFRRIEIPLAAPLVLEGISIASVQAVGLTAVAALIGAGGLGWFIFQGLGQAAPDMILLGTLPIIFMAVIVDGLMRLAVSFGSPRGLKRSNS</sequence>
<dbReference type="InterPro" id="IPR035906">
    <property type="entry name" value="MetI-like_sf"/>
</dbReference>
<proteinExistence type="inferred from homology"/>
<evidence type="ECO:0000256" key="4">
    <source>
        <dbReference type="ARBA" id="ARBA00022989"/>
    </source>
</evidence>
<evidence type="ECO:0000313" key="8">
    <source>
        <dbReference type="EMBL" id="WWX25462.1"/>
    </source>
</evidence>